<comment type="caution">
    <text evidence="7">The sequence shown here is derived from an EMBL/GenBank/DDBJ whole genome shotgun (WGS) entry which is preliminary data.</text>
</comment>
<dbReference type="InterPro" id="IPR018511">
    <property type="entry name" value="Hemolysin-typ_Ca-bd_CS"/>
</dbReference>
<protein>
    <recommendedName>
        <fullName evidence="6">Peptidase S8/S53 domain-containing protein</fullName>
    </recommendedName>
</protein>
<evidence type="ECO:0000256" key="3">
    <source>
        <dbReference type="ARBA" id="ARBA00022801"/>
    </source>
</evidence>
<evidence type="ECO:0000259" key="6">
    <source>
        <dbReference type="Pfam" id="PF00082"/>
    </source>
</evidence>
<dbReference type="Gene3D" id="3.40.50.200">
    <property type="entry name" value="Peptidase S8/S53 domain"/>
    <property type="match status" value="1"/>
</dbReference>
<keyword evidence="3 5" id="KW-0378">Hydrolase</keyword>
<organism evidence="7 8">
    <name type="scientific">Nostoc punctiforme NIES-2108</name>
    <dbReference type="NCBI Taxonomy" id="1356359"/>
    <lineage>
        <taxon>Bacteria</taxon>
        <taxon>Bacillati</taxon>
        <taxon>Cyanobacteriota</taxon>
        <taxon>Cyanophyceae</taxon>
        <taxon>Nostocales</taxon>
        <taxon>Nostocaceae</taxon>
        <taxon>Nostoc</taxon>
    </lineage>
</organism>
<dbReference type="GO" id="GO:0006508">
    <property type="term" value="P:proteolysis"/>
    <property type="evidence" value="ECO:0007669"/>
    <property type="project" value="UniProtKB-KW"/>
</dbReference>
<dbReference type="InterPro" id="IPR011049">
    <property type="entry name" value="Serralysin-like_metalloprot_C"/>
</dbReference>
<dbReference type="EMBL" id="LXQE01000195">
    <property type="protein sequence ID" value="RCJ29879.1"/>
    <property type="molecule type" value="Genomic_DNA"/>
</dbReference>
<evidence type="ECO:0000256" key="2">
    <source>
        <dbReference type="ARBA" id="ARBA00022670"/>
    </source>
</evidence>
<feature type="active site" description="Charge relay system" evidence="5">
    <location>
        <position position="276"/>
    </location>
</feature>
<feature type="active site" description="Charge relay system" evidence="5">
    <location>
        <position position="488"/>
    </location>
</feature>
<dbReference type="Pfam" id="PF00353">
    <property type="entry name" value="HemolysinCabind"/>
    <property type="match status" value="1"/>
</dbReference>
<dbReference type="PANTHER" id="PTHR43806">
    <property type="entry name" value="PEPTIDASE S8"/>
    <property type="match status" value="1"/>
</dbReference>
<feature type="active site" description="Charge relay system" evidence="5">
    <location>
        <position position="317"/>
    </location>
</feature>
<evidence type="ECO:0000256" key="4">
    <source>
        <dbReference type="ARBA" id="ARBA00022825"/>
    </source>
</evidence>
<evidence type="ECO:0000256" key="5">
    <source>
        <dbReference type="PROSITE-ProRule" id="PRU01240"/>
    </source>
</evidence>
<evidence type="ECO:0000313" key="7">
    <source>
        <dbReference type="EMBL" id="RCJ29879.1"/>
    </source>
</evidence>
<proteinExistence type="inferred from homology"/>
<accession>A0A367R118</accession>
<dbReference type="InterPro" id="IPR001343">
    <property type="entry name" value="Hemolysn_Ca-bd"/>
</dbReference>
<dbReference type="GO" id="GO:0005509">
    <property type="term" value="F:calcium ion binding"/>
    <property type="evidence" value="ECO:0007669"/>
    <property type="project" value="InterPro"/>
</dbReference>
<gene>
    <name evidence="7" type="ORF">A6769_35105</name>
</gene>
<dbReference type="PROSITE" id="PS00330">
    <property type="entry name" value="HEMOLYSIN_CALCIUM"/>
    <property type="match status" value="3"/>
</dbReference>
<sequence>METDLLKLNGTNLETLTNNPETLLSKTFLADSTLSSLANTKTGSMLPSSAQFINQLSAFTQATQVGLILEGNESNNLLTGGNSNDLLLGLGGNDKLTGGDGKDLLIGGDGRDLLVGGLGQDGFVYEASTESLADQPDRIGDFNLTEGDKIQLFDLPNNFYYLGNLTGNSLLNVLSTAYGDKDVITPDNQALQVNEAVMFNWRSRFYVSFNYNSPAFEAQKDLVVDLTGIKGALPNKGLVYEEDFFTTQNPSLLERVSKRWFEQVSEDAYPLIGIIDSGFSASNPDIDYSRLILGSDRIDGDDNPLFIDGYMSDADEHGTRILGIIGAIRNNNIGIDGINDRAPIWLGRAVGSGNWAESVIEFVDKAKELGKKDAVLNLSFDLTQTNPDGSVTTRYQLTTAERAALEYAERNQILVVVASGNEGSELSALGQATKEFDNVITVGAADGTQRAYYSSYGNGLDILAQGGTPQSPLYSLIDTAFYPTYGSSLAAAKVTGAISLAWAANPDLNYTQVLEVIKRSAKDISTLGWDEETGLGLLNIGASIDLAKATDAKPYQSVGISILMEFLNEYQIPESLRTEFISLYNFYDQESSFTASTFQNSFGVIPQERSANIVDDFKNAFNSFINYGKNSLGSLDNDFKSWLDYGNQGLGNIRASINSAIKYGTDYIDDIEAGFKSWLDYGNQGLGNIRASINSAIKYGTDYVDDIEAGFNSWLKYGGERLNGIEEKLSFVTEAGWLEASNFINDLTSRISSSRNTLKTLVNNGSLAIEDAQKQISISEDSLSGVSKLLDVWSKVAILESQGYLTLTTVEGSFDQTAKAGVNALDNVRVGINEANQVANQVLNEFANGLNGVNDFSNEVLRTVRANINSIDKSANQLLDEVFDGLNKVNNFSNEVLRTVQANINSIDKSADELLDEVFDGLNKVNDFANEVLDEVIGGINKNIDKLPFGIGNVLNNFVDSINNQFKSLNDFVIRSSDSAFGKARQFNTAVNNAVSSGFDRLETLNSSIVGTADSAFGKAKQFNTAVNNAVSSGFDRLKTLNSSIVGTADSAFDKFRSLNSYIIERTKFAIDEFDKLNAFVNDSLVTARQELGSFRDYVFNEYSETVGDWRTQITGLANRLENKFEEKVVDKITNIWKDDIPRFAEDVDDKLTQGNRKLDQFVNFIKENPEVLTGNPLAYVIAHPEELRHAYETVQKVGVAIKEFANKAFSPLIDKALDQLERFNPISNLINQNPLGQIKGFVEDRLNSLSSTIHDVLEKVDKPQTDGANAVLYVLEGDFKEAWNAFSGSSTIQSLLNAGKSVLDGNWEEAGKSFLTAIGVDLPPAIEKAVDRTLKSNKVPKDEIYELLSTSGLSVKTIKAAVEGEKAGFTQDDQIHAIFNILAYPNIPIVSQVALAIDSGYYLSEAVKQFDLGIKDQAIKDLLTGAVSAAKVQNAADWVDAAWALRDVDLNNPGSEESKGAFERTIGSALEAIDVDNGKKWVSGAFNLADAINGQKDKYDDALSSLVIAAADIDDPTDQKALDTWAQFVFNIAEGSSETVLRQAITTELKKQNSSLDEETVKALTDIALNIKEGKFVEALKAGFSFAGFDDNSTQLADALLSLKSGDYEKTLTGLLAAANAPGAADLINAGKALAKVDLSTIDFDQTKEDALVAILKAVGNGS</sequence>
<dbReference type="Proteomes" id="UP000252085">
    <property type="component" value="Unassembled WGS sequence"/>
</dbReference>
<evidence type="ECO:0000313" key="8">
    <source>
        <dbReference type="Proteomes" id="UP000252085"/>
    </source>
</evidence>
<keyword evidence="2 5" id="KW-0645">Protease</keyword>
<dbReference type="Gene3D" id="2.150.10.10">
    <property type="entry name" value="Serralysin-like metalloprotease, C-terminal"/>
    <property type="match status" value="1"/>
</dbReference>
<keyword evidence="4 5" id="KW-0720">Serine protease</keyword>
<dbReference type="SUPFAM" id="SSF51120">
    <property type="entry name" value="beta-Roll"/>
    <property type="match status" value="1"/>
</dbReference>
<reference evidence="7 8" key="1">
    <citation type="submission" date="2016-04" db="EMBL/GenBank/DDBJ databases">
        <authorList>
            <person name="Evans L.H."/>
            <person name="Alamgir A."/>
            <person name="Owens N."/>
            <person name="Weber N.D."/>
            <person name="Virtaneva K."/>
            <person name="Barbian K."/>
            <person name="Babar A."/>
            <person name="Rosenke K."/>
        </authorList>
    </citation>
    <scope>NUCLEOTIDE SEQUENCE [LARGE SCALE GENOMIC DNA]</scope>
    <source>
        <strain evidence="7">NIES-2108</strain>
    </source>
</reference>
<dbReference type="PROSITE" id="PS51892">
    <property type="entry name" value="SUBTILASE"/>
    <property type="match status" value="1"/>
</dbReference>
<dbReference type="PRINTS" id="PR00723">
    <property type="entry name" value="SUBTILISIN"/>
</dbReference>
<comment type="similarity">
    <text evidence="1 5">Belongs to the peptidase S8 family.</text>
</comment>
<dbReference type="PRINTS" id="PR00313">
    <property type="entry name" value="CABNDNGRPT"/>
</dbReference>
<dbReference type="CDD" id="cd00306">
    <property type="entry name" value="Peptidases_S8_S53"/>
    <property type="match status" value="1"/>
</dbReference>
<dbReference type="InterPro" id="IPR048165">
    <property type="entry name" value="Bluetail_dom"/>
</dbReference>
<dbReference type="InterPro" id="IPR050131">
    <property type="entry name" value="Peptidase_S8_subtilisin-like"/>
</dbReference>
<evidence type="ECO:0000256" key="1">
    <source>
        <dbReference type="ARBA" id="ARBA00011073"/>
    </source>
</evidence>
<dbReference type="SUPFAM" id="SSF52743">
    <property type="entry name" value="Subtilisin-like"/>
    <property type="match status" value="1"/>
</dbReference>
<name>A0A367R118_NOSPU</name>
<dbReference type="InterPro" id="IPR036852">
    <property type="entry name" value="Peptidase_S8/S53_dom_sf"/>
</dbReference>
<dbReference type="InterPro" id="IPR000209">
    <property type="entry name" value="Peptidase_S8/S53_dom"/>
</dbReference>
<dbReference type="Pfam" id="PF00082">
    <property type="entry name" value="Peptidase_S8"/>
    <property type="match status" value="1"/>
</dbReference>
<dbReference type="InterPro" id="IPR015500">
    <property type="entry name" value="Peptidase_S8_subtilisin-rel"/>
</dbReference>
<dbReference type="GO" id="GO:0004252">
    <property type="term" value="F:serine-type endopeptidase activity"/>
    <property type="evidence" value="ECO:0007669"/>
    <property type="project" value="UniProtKB-UniRule"/>
</dbReference>
<dbReference type="PANTHER" id="PTHR43806:SF11">
    <property type="entry name" value="CEREVISIN-RELATED"/>
    <property type="match status" value="1"/>
</dbReference>
<feature type="domain" description="Peptidase S8/S53" evidence="6">
    <location>
        <begin position="271"/>
        <end position="536"/>
    </location>
</feature>
<dbReference type="NCBIfam" id="NF041519">
    <property type="entry name" value="bluetail"/>
    <property type="match status" value="1"/>
</dbReference>